<dbReference type="GO" id="GO:0004435">
    <property type="term" value="F:phosphatidylinositol-4,5-bisphosphate phospholipase C activity"/>
    <property type="evidence" value="ECO:0007669"/>
    <property type="project" value="UniProtKB-EC"/>
</dbReference>
<evidence type="ECO:0000256" key="1">
    <source>
        <dbReference type="ARBA" id="ARBA00001195"/>
    </source>
</evidence>
<keyword evidence="5 8" id="KW-0442">Lipid degradation</keyword>
<evidence type="ECO:0000259" key="9">
    <source>
        <dbReference type="SMART" id="SM00148"/>
    </source>
</evidence>
<evidence type="ECO:0000256" key="6">
    <source>
        <dbReference type="ARBA" id="ARBA00023098"/>
    </source>
</evidence>
<keyword evidence="4 8" id="KW-0378">Hydrolase</keyword>
<dbReference type="SUPFAM" id="SSF47473">
    <property type="entry name" value="EF-hand"/>
    <property type="match status" value="1"/>
</dbReference>
<evidence type="ECO:0000256" key="7">
    <source>
        <dbReference type="ARBA" id="ARBA00023224"/>
    </source>
</evidence>
<dbReference type="Pfam" id="PF00388">
    <property type="entry name" value="PI-PLC-X"/>
    <property type="match status" value="1"/>
</dbReference>
<dbReference type="GO" id="GO:0032228">
    <property type="term" value="P:regulation of synaptic transmission, GABAergic"/>
    <property type="evidence" value="ECO:0007669"/>
    <property type="project" value="TreeGrafter"/>
</dbReference>
<evidence type="ECO:0000256" key="4">
    <source>
        <dbReference type="ARBA" id="ARBA00022801"/>
    </source>
</evidence>
<evidence type="ECO:0000256" key="2">
    <source>
        <dbReference type="ARBA" id="ARBA00004496"/>
    </source>
</evidence>
<organism evidence="10 11">
    <name type="scientific">Intoshia linei</name>
    <dbReference type="NCBI Taxonomy" id="1819745"/>
    <lineage>
        <taxon>Eukaryota</taxon>
        <taxon>Metazoa</taxon>
        <taxon>Spiralia</taxon>
        <taxon>Lophotrochozoa</taxon>
        <taxon>Mesozoa</taxon>
        <taxon>Orthonectida</taxon>
        <taxon>Rhopaluridae</taxon>
        <taxon>Intoshia</taxon>
    </lineage>
</organism>
<feature type="domain" description="Phosphatidylinositol-specific phospholipase C X" evidence="9">
    <location>
        <begin position="338"/>
        <end position="482"/>
    </location>
</feature>
<dbReference type="InterPro" id="IPR017946">
    <property type="entry name" value="PLC-like_Pdiesterase_TIM-brl"/>
</dbReference>
<dbReference type="GO" id="GO:0048015">
    <property type="term" value="P:phosphatidylinositol-mediated signaling"/>
    <property type="evidence" value="ECO:0007669"/>
    <property type="project" value="TreeGrafter"/>
</dbReference>
<dbReference type="GO" id="GO:0046488">
    <property type="term" value="P:phosphatidylinositol metabolic process"/>
    <property type="evidence" value="ECO:0007669"/>
    <property type="project" value="TreeGrafter"/>
</dbReference>
<sequence>MKKNSVEPVKDKKSSILKELNKNNKFVSFQENREHLIINSEEGCISKMQGGTYFIKLKENGNHFKRKYFIDIDKKIIRWYPTNKKNNNSAIAIQDIKELKNGICSPSFVNYARKCNVDEENCMSIIYGDNFNRLDLFNDDPIYIDIWRIGLQLILNKDTKRANMDNITVMRDKWLKTVFDTANIDESGMINLRQLSELVSDVGEFFSISKIVRKIKEMVKNEKPSETDVSEKIEERKIDLNAFIGLCKELCVRPEVYSLLVKYSSNADYISTDDLMIFFETEQGQSNMTKNDCLNIIKEFETTQTGITNGYFTIDGFTRFLSSYKCHIFNNESSVVYQNMDQPLSHYFINSSHNTYLTQDQLKGDSHIDAYKKALIAGCRCVELDCWDGTKNEPIIYHGHTLTSKIEFLAVIETINEYAFLKSDYPLVLSIENHCSPPFQSRMVYHMKTILSDSLYTEKINDKDECLPAPNYLKRKILIKCKKLKNGENQLASDDEEEESNKSKKIKRIAIIQELSDLVNYFASTGFKKFENSHLF</sequence>
<name>A0A177AW35_9BILA</name>
<dbReference type="FunFam" id="1.10.238.10:FF:000005">
    <property type="entry name" value="Phosphoinositide phospholipase C"/>
    <property type="match status" value="1"/>
</dbReference>
<evidence type="ECO:0000313" key="11">
    <source>
        <dbReference type="Proteomes" id="UP000078046"/>
    </source>
</evidence>
<dbReference type="EMBL" id="LWCA01001210">
    <property type="protein sequence ID" value="OAF65631.1"/>
    <property type="molecule type" value="Genomic_DNA"/>
</dbReference>
<dbReference type="InterPro" id="IPR015359">
    <property type="entry name" value="PLC_EF-hand-like"/>
</dbReference>
<comment type="caution">
    <text evidence="10">The sequence shown here is derived from an EMBL/GenBank/DDBJ whole genome shotgun (WGS) entry which is preliminary data.</text>
</comment>
<dbReference type="Gene3D" id="3.20.20.190">
    <property type="entry name" value="Phosphatidylinositol (PI) phosphodiesterase"/>
    <property type="match status" value="1"/>
</dbReference>
<evidence type="ECO:0000256" key="3">
    <source>
        <dbReference type="ARBA" id="ARBA00022490"/>
    </source>
</evidence>
<dbReference type="PANTHER" id="PTHR10336">
    <property type="entry name" value="PHOSPHOINOSITIDE-SPECIFIC PHOSPHOLIPASE C FAMILY PROTEIN"/>
    <property type="match status" value="1"/>
</dbReference>
<dbReference type="CDD" id="cd08558">
    <property type="entry name" value="PI-PLCc_eukaryota"/>
    <property type="match status" value="1"/>
</dbReference>
<proteinExistence type="predicted"/>
<dbReference type="InterPro" id="IPR011992">
    <property type="entry name" value="EF-hand-dom_pair"/>
</dbReference>
<evidence type="ECO:0000256" key="5">
    <source>
        <dbReference type="ARBA" id="ARBA00022963"/>
    </source>
</evidence>
<dbReference type="PANTHER" id="PTHR10336:SF196">
    <property type="entry name" value="PHOSPHOINOSITIDE PHOSPHOLIPASE C"/>
    <property type="match status" value="1"/>
</dbReference>
<evidence type="ECO:0000256" key="8">
    <source>
        <dbReference type="RuleBase" id="RU361133"/>
    </source>
</evidence>
<dbReference type="SUPFAM" id="SSF51695">
    <property type="entry name" value="PLC-like phosphodiesterases"/>
    <property type="match status" value="1"/>
</dbReference>
<dbReference type="EC" id="3.1.4.11" evidence="8"/>
<dbReference type="PRINTS" id="PR00390">
    <property type="entry name" value="PHPHLIPASEC"/>
</dbReference>
<keyword evidence="11" id="KW-1185">Reference proteome</keyword>
<comment type="subcellular location">
    <subcellularLocation>
        <location evidence="2">Cytoplasm</location>
    </subcellularLocation>
</comment>
<comment type="catalytic activity">
    <reaction evidence="1 8">
        <text>a 1,2-diacyl-sn-glycero-3-phospho-(1D-myo-inositol-4,5-bisphosphate) + H2O = 1D-myo-inositol 1,4,5-trisphosphate + a 1,2-diacyl-sn-glycerol + H(+)</text>
        <dbReference type="Rhea" id="RHEA:33179"/>
        <dbReference type="ChEBI" id="CHEBI:15377"/>
        <dbReference type="ChEBI" id="CHEBI:15378"/>
        <dbReference type="ChEBI" id="CHEBI:17815"/>
        <dbReference type="ChEBI" id="CHEBI:58456"/>
        <dbReference type="ChEBI" id="CHEBI:203600"/>
        <dbReference type="EC" id="3.1.4.11"/>
    </reaction>
</comment>
<dbReference type="InterPro" id="IPR000909">
    <property type="entry name" value="PLipase_C_PInositol-sp_X_dom"/>
</dbReference>
<dbReference type="InterPro" id="IPR001192">
    <property type="entry name" value="PI-PLC_fam"/>
</dbReference>
<dbReference type="Proteomes" id="UP000078046">
    <property type="component" value="Unassembled WGS sequence"/>
</dbReference>
<dbReference type="Pfam" id="PF09279">
    <property type="entry name" value="EF-hand_like"/>
    <property type="match status" value="1"/>
</dbReference>
<feature type="non-terminal residue" evidence="10">
    <location>
        <position position="536"/>
    </location>
</feature>
<reference evidence="10 11" key="1">
    <citation type="submission" date="2016-04" db="EMBL/GenBank/DDBJ databases">
        <title>The genome of Intoshia linei affirms orthonectids as highly simplified spiralians.</title>
        <authorList>
            <person name="Mikhailov K.V."/>
            <person name="Slusarev G.S."/>
            <person name="Nikitin M.A."/>
            <person name="Logacheva M.D."/>
            <person name="Penin A."/>
            <person name="Aleoshin V."/>
            <person name="Panchin Y.V."/>
        </authorList>
    </citation>
    <scope>NUCLEOTIDE SEQUENCE [LARGE SCALE GENOMIC DNA]</scope>
    <source>
        <strain evidence="10">Intl2013</strain>
        <tissue evidence="10">Whole animal</tissue>
    </source>
</reference>
<protein>
    <recommendedName>
        <fullName evidence="8">Phosphoinositide phospholipase C</fullName>
        <ecNumber evidence="8">3.1.4.11</ecNumber>
    </recommendedName>
</protein>
<dbReference type="Gene3D" id="1.10.238.10">
    <property type="entry name" value="EF-hand"/>
    <property type="match status" value="1"/>
</dbReference>
<evidence type="ECO:0000313" key="10">
    <source>
        <dbReference type="EMBL" id="OAF65631.1"/>
    </source>
</evidence>
<accession>A0A177AW35</accession>
<dbReference type="Gene3D" id="2.30.29.30">
    <property type="entry name" value="Pleckstrin-homology domain (PH domain)/Phosphotyrosine-binding domain (PTB)"/>
    <property type="match status" value="1"/>
</dbReference>
<dbReference type="GO" id="GO:0005737">
    <property type="term" value="C:cytoplasm"/>
    <property type="evidence" value="ECO:0007669"/>
    <property type="project" value="UniProtKB-SubCell"/>
</dbReference>
<dbReference type="FunFam" id="2.30.29.30:FF:000025">
    <property type="entry name" value="Phosphoinositide phospholipase C"/>
    <property type="match status" value="1"/>
</dbReference>
<dbReference type="InterPro" id="IPR011993">
    <property type="entry name" value="PH-like_dom_sf"/>
</dbReference>
<dbReference type="SMART" id="SM00148">
    <property type="entry name" value="PLCXc"/>
    <property type="match status" value="1"/>
</dbReference>
<dbReference type="GO" id="GO:0016042">
    <property type="term" value="P:lipid catabolic process"/>
    <property type="evidence" value="ECO:0007669"/>
    <property type="project" value="UniProtKB-KW"/>
</dbReference>
<dbReference type="AlphaFoldDB" id="A0A177AW35"/>
<dbReference type="OrthoDB" id="269822at2759"/>
<dbReference type="GO" id="GO:0051209">
    <property type="term" value="P:release of sequestered calcium ion into cytosol"/>
    <property type="evidence" value="ECO:0007669"/>
    <property type="project" value="TreeGrafter"/>
</dbReference>
<dbReference type="SUPFAM" id="SSF50729">
    <property type="entry name" value="PH domain-like"/>
    <property type="match status" value="1"/>
</dbReference>
<keyword evidence="6 8" id="KW-0443">Lipid metabolism</keyword>
<dbReference type="FunFam" id="3.20.20.190:FF:000084">
    <property type="match status" value="1"/>
</dbReference>
<dbReference type="PROSITE" id="PS50007">
    <property type="entry name" value="PIPLC_X_DOMAIN"/>
    <property type="match status" value="1"/>
</dbReference>
<dbReference type="GO" id="GO:0007214">
    <property type="term" value="P:gamma-aminobutyric acid signaling pathway"/>
    <property type="evidence" value="ECO:0007669"/>
    <property type="project" value="TreeGrafter"/>
</dbReference>
<keyword evidence="3" id="KW-0963">Cytoplasm</keyword>
<keyword evidence="7" id="KW-0807">Transducer</keyword>
<gene>
    <name evidence="10" type="ORF">A3Q56_06631</name>
</gene>